<name>A0A285VY15_9MICO</name>
<dbReference type="EMBL" id="OBQK01000014">
    <property type="protein sequence ID" value="SOC57561.1"/>
    <property type="molecule type" value="Genomic_DNA"/>
</dbReference>
<evidence type="ECO:0000313" key="1">
    <source>
        <dbReference type="EMBL" id="SOC57503.1"/>
    </source>
</evidence>
<organism evidence="2 3">
    <name type="scientific">Ornithinimicrobium cerasi</name>
    <dbReference type="NCBI Taxonomy" id="2248773"/>
    <lineage>
        <taxon>Bacteria</taxon>
        <taxon>Bacillati</taxon>
        <taxon>Actinomycetota</taxon>
        <taxon>Actinomycetes</taxon>
        <taxon>Micrococcales</taxon>
        <taxon>Ornithinimicrobiaceae</taxon>
        <taxon>Ornithinimicrobium</taxon>
    </lineage>
</organism>
<protein>
    <submittedName>
        <fullName evidence="2">Uncharacterized protein</fullName>
    </submittedName>
</protein>
<reference evidence="3" key="1">
    <citation type="submission" date="2017-08" db="EMBL/GenBank/DDBJ databases">
        <authorList>
            <person name="Varghese N."/>
            <person name="Submissions S."/>
        </authorList>
    </citation>
    <scope>NUCLEOTIDE SEQUENCE [LARGE SCALE GENOMIC DNA]</scope>
    <source>
        <strain evidence="3">USBA17B2</strain>
    </source>
</reference>
<proteinExistence type="predicted"/>
<accession>A0A285VY15</accession>
<dbReference type="EMBL" id="OBQK01000013">
    <property type="protein sequence ID" value="SOC57503.1"/>
    <property type="molecule type" value="Genomic_DNA"/>
</dbReference>
<reference evidence="2" key="2">
    <citation type="submission" date="2017-08" db="EMBL/GenBank/DDBJ databases">
        <authorList>
            <person name="de Groot N.N."/>
        </authorList>
    </citation>
    <scope>NUCLEOTIDE SEQUENCE [LARGE SCALE GENOMIC DNA]</scope>
    <source>
        <strain evidence="2">USBA17B2</strain>
    </source>
</reference>
<evidence type="ECO:0000313" key="2">
    <source>
        <dbReference type="EMBL" id="SOC57561.1"/>
    </source>
</evidence>
<dbReference type="AlphaFoldDB" id="A0A285VY15"/>
<keyword evidence="3" id="KW-1185">Reference proteome</keyword>
<gene>
    <name evidence="1" type="ORF">SAMN05421879_11334</name>
    <name evidence="2" type="ORF">SAMN05421879_11413</name>
</gene>
<dbReference type="RefSeq" id="WP_097189067.1">
    <property type="nucleotide sequence ID" value="NZ_OBQK01000013.1"/>
</dbReference>
<sequence>MQVRVPPDLGTGPGRGSRARAASVVAAVTMVAALGGCSAGGGDGATATPTEASPPPGLTATLYQTRMDVAVRQVEIRMNNGTGSEVTLSDVRLRSSGFQDPMPYARDSTVLGAGRVVDLPVALGPPVCQDRPAVHTVSLVYRLADGSTGSVEIPAVDDRSQVESLLAAECFAARVEEVARLEISGPPHERELDGVRVADLAVVITPAGSGRLDIGRVGSTTLLQPVDPTTGDRLPDGYDVGLTVTGTAMTRFVVSLVPNRCDAHAVAEDKQGTLLPVTVTLDGEQGRVRLVSPPDVTAWLYDFVRRACSP</sequence>
<dbReference type="Proteomes" id="UP000219688">
    <property type="component" value="Unassembled WGS sequence"/>
</dbReference>
<evidence type="ECO:0000313" key="3">
    <source>
        <dbReference type="Proteomes" id="UP000219688"/>
    </source>
</evidence>